<dbReference type="Proteomes" id="UP000033452">
    <property type="component" value="Unassembled WGS sequence"/>
</dbReference>
<dbReference type="OrthoDB" id="6292275at2"/>
<feature type="transmembrane region" description="Helical" evidence="1">
    <location>
        <begin position="6"/>
        <end position="26"/>
    </location>
</feature>
<name>A0A0F4Q4U3_9GAMM</name>
<feature type="transmembrane region" description="Helical" evidence="1">
    <location>
        <begin position="155"/>
        <end position="173"/>
    </location>
</feature>
<evidence type="ECO:0000256" key="1">
    <source>
        <dbReference type="SAM" id="Phobius"/>
    </source>
</evidence>
<keyword evidence="1" id="KW-0472">Membrane</keyword>
<keyword evidence="1" id="KW-1133">Transmembrane helix</keyword>
<dbReference type="PATRIC" id="fig|43658.5.peg.5127"/>
<feature type="transmembrane region" description="Helical" evidence="1">
    <location>
        <begin position="47"/>
        <end position="65"/>
    </location>
</feature>
<dbReference type="EMBL" id="JXYA01000162">
    <property type="protein sequence ID" value="KJZ02349.1"/>
    <property type="molecule type" value="Genomic_DNA"/>
</dbReference>
<dbReference type="AlphaFoldDB" id="A0A0F4Q4U3"/>
<organism evidence="2 3">
    <name type="scientific">Pseudoalteromonas rubra</name>
    <dbReference type="NCBI Taxonomy" id="43658"/>
    <lineage>
        <taxon>Bacteria</taxon>
        <taxon>Pseudomonadati</taxon>
        <taxon>Pseudomonadota</taxon>
        <taxon>Gammaproteobacteria</taxon>
        <taxon>Alteromonadales</taxon>
        <taxon>Pseudoalteromonadaceae</taxon>
        <taxon>Pseudoalteromonas</taxon>
    </lineage>
</organism>
<protein>
    <submittedName>
        <fullName evidence="2">Uncharacterized protein</fullName>
    </submittedName>
</protein>
<keyword evidence="3" id="KW-1185">Reference proteome</keyword>
<proteinExistence type="predicted"/>
<dbReference type="RefSeq" id="WP_046007506.1">
    <property type="nucleotide sequence ID" value="NZ_JXYA01000162.1"/>
</dbReference>
<sequence>MNEFFAQVDWAVIGIKLLSLTALLFFSKQTLKELLFDKPSADIREQVESSLFMLVAFTFVWHLLGSYISYSFSKSEMTYEQQVQVYYFFFSFYEVLGLSLLAMCHWLKKCSFSKVCRWVYYLSTGMVALHLVRYLDRVYFETDYLDSVYMPIKTGLNIATLVLVGAYPVMRLIKLKPFYRWE</sequence>
<feature type="transmembrane region" description="Helical" evidence="1">
    <location>
        <begin position="85"/>
        <end position="106"/>
    </location>
</feature>
<accession>A0A0F4Q4U3</accession>
<reference evidence="2 3" key="1">
    <citation type="journal article" date="2015" name="BMC Genomics">
        <title>Genome mining reveals unlocked bioactive potential of marine Gram-negative bacteria.</title>
        <authorList>
            <person name="Machado H."/>
            <person name="Sonnenschein E.C."/>
            <person name="Melchiorsen J."/>
            <person name="Gram L."/>
        </authorList>
    </citation>
    <scope>NUCLEOTIDE SEQUENCE [LARGE SCALE GENOMIC DNA]</scope>
    <source>
        <strain evidence="2 3">S2471</strain>
    </source>
</reference>
<gene>
    <name evidence="2" type="ORF">TW77_24055</name>
</gene>
<keyword evidence="1" id="KW-0812">Transmembrane</keyword>
<feature type="transmembrane region" description="Helical" evidence="1">
    <location>
        <begin position="118"/>
        <end position="135"/>
    </location>
</feature>
<evidence type="ECO:0000313" key="3">
    <source>
        <dbReference type="Proteomes" id="UP000033452"/>
    </source>
</evidence>
<evidence type="ECO:0000313" key="2">
    <source>
        <dbReference type="EMBL" id="KJZ02349.1"/>
    </source>
</evidence>
<comment type="caution">
    <text evidence="2">The sequence shown here is derived from an EMBL/GenBank/DDBJ whole genome shotgun (WGS) entry which is preliminary data.</text>
</comment>